<sequence length="454" mass="47154">MAVRIDPTVLDAVATRVTTLSDELHGMLAEARQLDAGWAVTGLGEVPAWCDDATVDLRARLGIVRSIEQQAVPAFGPAGAGWMEIAGGRTAVVTSMGRLSGLATQPDRNAGLARRPGETLDDWIHRIAGEAIDALPHLDGAGRPVVEAYEWYEDYVAVLFSGGMSALAAATVARVSVTRSVVVPMMQRLALPPSTVENALLRYGTYRAPGTTMQSLLMRMVPLDKMQSVPPSVQRWAANSGLRTLLPAVEARLPGMAKNVYEGVFGAKQYVFSAANAAGEPVIAVRGTSNLLAVAGDAQAGTKLATVARTAGVLRGAGVLGSAASVGFDIAQVASHGNPVEAFRRDGAGYVADIAKTGFDVSLTAALIAPNPVTWGAVAVTGAVYAGAELVDHWDEVSAATSQAAEWTAEQATKAAGWAADQVADIDDVGDVVDKVGGAVEAVADSKINPMNWF</sequence>
<gene>
    <name evidence="1" type="ORF">KG103_17145</name>
</gene>
<reference evidence="1 2" key="1">
    <citation type="submission" date="2021-05" db="EMBL/GenBank/DDBJ databases">
        <title>Novel species in genus Cellulomonas.</title>
        <authorList>
            <person name="Zhang G."/>
        </authorList>
    </citation>
    <scope>NUCLEOTIDE SEQUENCE [LARGE SCALE GENOMIC DNA]</scope>
    <source>
        <strain evidence="2">zg-ZUI222</strain>
    </source>
</reference>
<evidence type="ECO:0000313" key="2">
    <source>
        <dbReference type="Proteomes" id="UP000677804"/>
    </source>
</evidence>
<keyword evidence="2" id="KW-1185">Reference proteome</keyword>
<name>A0ABX8D3S1_9CELL</name>
<accession>A0ABX8D3S1</accession>
<dbReference type="Proteomes" id="UP000677804">
    <property type="component" value="Chromosome"/>
</dbReference>
<proteinExistence type="predicted"/>
<evidence type="ECO:0000313" key="1">
    <source>
        <dbReference type="EMBL" id="QVI62115.1"/>
    </source>
</evidence>
<dbReference type="EMBL" id="CP074405">
    <property type="protein sequence ID" value="QVI62115.1"/>
    <property type="molecule type" value="Genomic_DNA"/>
</dbReference>
<evidence type="ECO:0008006" key="3">
    <source>
        <dbReference type="Google" id="ProtNLM"/>
    </source>
</evidence>
<dbReference type="RefSeq" id="WP_207339683.1">
    <property type="nucleotide sequence ID" value="NZ_CP074405.1"/>
</dbReference>
<protein>
    <recommendedName>
        <fullName evidence="3">PE-PGRS family protein</fullName>
    </recommendedName>
</protein>
<organism evidence="1 2">
    <name type="scientific">Cellulomonas wangleii</name>
    <dbReference type="NCBI Taxonomy" id="2816956"/>
    <lineage>
        <taxon>Bacteria</taxon>
        <taxon>Bacillati</taxon>
        <taxon>Actinomycetota</taxon>
        <taxon>Actinomycetes</taxon>
        <taxon>Micrococcales</taxon>
        <taxon>Cellulomonadaceae</taxon>
        <taxon>Cellulomonas</taxon>
    </lineage>
</organism>